<dbReference type="Pfam" id="PF17389">
    <property type="entry name" value="Bac_rhamnosid6H"/>
    <property type="match status" value="1"/>
</dbReference>
<dbReference type="GO" id="GO:0005975">
    <property type="term" value="P:carbohydrate metabolic process"/>
    <property type="evidence" value="ECO:0007669"/>
    <property type="project" value="InterPro"/>
</dbReference>
<accession>A0AAE3AW86</accession>
<dbReference type="EMBL" id="JAJEQF010000024">
    <property type="protein sequence ID" value="MCC2167965.1"/>
    <property type="molecule type" value="Genomic_DNA"/>
</dbReference>
<evidence type="ECO:0000259" key="1">
    <source>
        <dbReference type="Pfam" id="PF05592"/>
    </source>
</evidence>
<dbReference type="Pfam" id="PF08531">
    <property type="entry name" value="Bac_rhamnosid_N"/>
    <property type="match status" value="1"/>
</dbReference>
<dbReference type="Proteomes" id="UP001199355">
    <property type="component" value="Unassembled WGS sequence"/>
</dbReference>
<reference evidence="4 5" key="1">
    <citation type="submission" date="2021-10" db="EMBL/GenBank/DDBJ databases">
        <title>Anaerobic single-cell dispensing facilitates the cultivation of human gut bacteria.</title>
        <authorList>
            <person name="Afrizal A."/>
        </authorList>
    </citation>
    <scope>NUCLEOTIDE SEQUENCE [LARGE SCALE GENOMIC DNA]</scope>
    <source>
        <strain evidence="4 5">CLA-AA-H244</strain>
    </source>
</reference>
<dbReference type="InterPro" id="IPR035396">
    <property type="entry name" value="Bac_rhamnosid6H"/>
</dbReference>
<feature type="domain" description="Alpha-L-rhamnosidase six-hairpin glycosidase" evidence="3">
    <location>
        <begin position="324"/>
        <end position="415"/>
    </location>
</feature>
<dbReference type="Pfam" id="PF05592">
    <property type="entry name" value="Bac_rhamnosid"/>
    <property type="match status" value="1"/>
</dbReference>
<dbReference type="InterPro" id="IPR008902">
    <property type="entry name" value="Rhamnosid_concanavalin"/>
</dbReference>
<dbReference type="InterPro" id="IPR013737">
    <property type="entry name" value="Bac_rhamnosid_N"/>
</dbReference>
<keyword evidence="4" id="KW-0378">Hydrolase</keyword>
<proteinExistence type="predicted"/>
<protein>
    <submittedName>
        <fullName evidence="4">Family 78 glycoside hydrolase catalytic domain</fullName>
    </submittedName>
</protein>
<evidence type="ECO:0000259" key="2">
    <source>
        <dbReference type="Pfam" id="PF08531"/>
    </source>
</evidence>
<organism evidence="4 5">
    <name type="scientific">Gallintestinimicrobium propionicum</name>
    <dbReference type="NCBI Taxonomy" id="2981770"/>
    <lineage>
        <taxon>Bacteria</taxon>
        <taxon>Bacillati</taxon>
        <taxon>Bacillota</taxon>
        <taxon>Clostridia</taxon>
        <taxon>Lachnospirales</taxon>
        <taxon>Lachnospiraceae</taxon>
        <taxon>Gallintestinimicrobium</taxon>
    </lineage>
</organism>
<evidence type="ECO:0000259" key="3">
    <source>
        <dbReference type="Pfam" id="PF17389"/>
    </source>
</evidence>
<name>A0AAE3AW86_9FIRM</name>
<feature type="domain" description="Alpha-L-rhamnosidase concanavalin-like" evidence="1">
    <location>
        <begin position="225"/>
        <end position="308"/>
    </location>
</feature>
<dbReference type="GO" id="GO:0016787">
    <property type="term" value="F:hydrolase activity"/>
    <property type="evidence" value="ECO:0007669"/>
    <property type="project" value="UniProtKB-KW"/>
</dbReference>
<dbReference type="InterPro" id="IPR012341">
    <property type="entry name" value="6hp_glycosidase-like_sf"/>
</dbReference>
<dbReference type="Gene3D" id="1.50.10.10">
    <property type="match status" value="1"/>
</dbReference>
<gene>
    <name evidence="4" type="ORF">LKD45_09710</name>
</gene>
<comment type="caution">
    <text evidence="4">The sequence shown here is derived from an EMBL/GenBank/DDBJ whole genome shotgun (WGS) entry which is preliminary data.</text>
</comment>
<dbReference type="RefSeq" id="WP_308728410.1">
    <property type="nucleotide sequence ID" value="NZ_JAJEQF010000024.1"/>
</dbReference>
<feature type="domain" description="Bacterial alpha-L-rhamnosidase N-terminal" evidence="2">
    <location>
        <begin position="29"/>
        <end position="212"/>
    </location>
</feature>
<evidence type="ECO:0000313" key="5">
    <source>
        <dbReference type="Proteomes" id="UP001199355"/>
    </source>
</evidence>
<dbReference type="Gene3D" id="2.60.120.260">
    <property type="entry name" value="Galactose-binding domain-like"/>
    <property type="match status" value="2"/>
</dbReference>
<dbReference type="AlphaFoldDB" id="A0AAE3AW86"/>
<dbReference type="PANTHER" id="PTHR33307:SF6">
    <property type="entry name" value="ALPHA-RHAMNOSIDASE (EUROFUNG)-RELATED"/>
    <property type="match status" value="1"/>
</dbReference>
<dbReference type="InterPro" id="IPR016007">
    <property type="entry name" value="Alpha_rhamnosid"/>
</dbReference>
<keyword evidence="5" id="KW-1185">Reference proteome</keyword>
<sequence>MKKEHWICGGASCEAPLFRRSFWLDRTERFQSARLEICGLGYFLFYINGKRISDQELMPAMTDYASVLGCETTYPVWEERSVHRCRYLSFDLLPYLKAGENVLAVRLGNGWYHQTERIAEGKFVFGLPKLWFELTLTDADGRQEWIESDRQTLWHPGGLLKNNLFLGEVRDLRKEPEGWQDPGADLSGWKPAQPVHAPETLLEEQTCPPDRVIRKLYPILIGEHDGRKIYDCRENIAGRVVLSCLGKKGECITVRHAEELAADGTLDFESAGGSDQLQQDHYICDGRIQTLHPLFCWHGFRYFETEGPCEVLCAEVIHTDVAVTSSFSCSDPVLNWLYEAYIRTQLDNYHGCIPSDCPHRERLGYTGDGQLTAETAMLLLDTKELYRKWYQDILDSQGAETGHIPHTAPFLGGGGGPGIRGKGAAAGGIYQYVLLLAWIAGNDANFRKNE</sequence>
<dbReference type="PANTHER" id="PTHR33307">
    <property type="entry name" value="ALPHA-RHAMNOSIDASE (EUROFUNG)"/>
    <property type="match status" value="1"/>
</dbReference>
<evidence type="ECO:0000313" key="4">
    <source>
        <dbReference type="EMBL" id="MCC2167965.1"/>
    </source>
</evidence>